<dbReference type="OrthoDB" id="10249775at2759"/>
<feature type="compositionally biased region" description="Low complexity" evidence="1">
    <location>
        <begin position="39"/>
        <end position="48"/>
    </location>
</feature>
<accession>A0A836CJW0</accession>
<gene>
    <name evidence="3" type="ORF">JKP88DRAFT_347942</name>
</gene>
<evidence type="ECO:0000256" key="1">
    <source>
        <dbReference type="SAM" id="MobiDB-lite"/>
    </source>
</evidence>
<dbReference type="PROSITE" id="PS50086">
    <property type="entry name" value="TBC_RABGAP"/>
    <property type="match status" value="1"/>
</dbReference>
<name>A0A836CJW0_9STRA</name>
<dbReference type="InterPro" id="IPR042507">
    <property type="entry name" value="TBC1D19"/>
</dbReference>
<dbReference type="Pfam" id="PF00566">
    <property type="entry name" value="RabGAP-TBC"/>
    <property type="match status" value="1"/>
</dbReference>
<evidence type="ECO:0000259" key="2">
    <source>
        <dbReference type="PROSITE" id="PS50086"/>
    </source>
</evidence>
<dbReference type="Proteomes" id="UP000664859">
    <property type="component" value="Unassembled WGS sequence"/>
</dbReference>
<keyword evidence="4" id="KW-1185">Reference proteome</keyword>
<feature type="region of interest" description="Disordered" evidence="1">
    <location>
        <begin position="33"/>
        <end position="53"/>
    </location>
</feature>
<feature type="compositionally biased region" description="Gly residues" evidence="1">
    <location>
        <begin position="180"/>
        <end position="193"/>
    </location>
</feature>
<comment type="caution">
    <text evidence="3">The sequence shown here is derived from an EMBL/GenBank/DDBJ whole genome shotgun (WGS) entry which is preliminary data.</text>
</comment>
<dbReference type="SUPFAM" id="SSF47923">
    <property type="entry name" value="Ypt/Rab-GAP domain of gyp1p"/>
    <property type="match status" value="1"/>
</dbReference>
<proteinExistence type="predicted"/>
<sequence>MLAAYASQAEQHPLAAAAAATSAPALRRTRALRKPPHAAPTLAAAPHARGSRTVRDVRMRANVVPHPTPPLQLQNAAYMLHSAARAGAGDGCLPPALRHLYADGAAAAAAAGPAPLSGGTPKPHAVELLSHVRAAEEDWQRSIRSEVLALAQEAGQPLAQPRRRGSGGGGGGAPKLAAAAGGGDGDGSGGGSAGSAPAAAPAKGFLFDSMDLLDAVAAVRTPNRSAFLRGADSGGGGGSGGSGAADAWGGLVALSLRTPRAAELRARFVELAPAHRQSCLDDDDCGGGSLGGGSGSGGGGGDAQRFGDERRAAGEAALAGGLLRDVRRFARRGVPPALRPGLWRLMLGLPAAAADQAAAAAEAEHLEQLLEEVRRVELVTDGLYELDVLHIGDDDKYFVFEEVLRDVVMAFTRDATVPARAAVATHAPIPHRIAGAGAPRGTVPPCGVQPFRGLVSYAAPLCFLWAERAPVYAAFRAMYVRYWCRLNAIRSAPGGLLHLLRLFEDLLRCHHPQLMLKLAELGIQQPLRLAMPWIQFGFVGYLEVGEVLQLWDRVLAYDSLSLLPALAAAVFVFRSAAVLAAPDADAVRDAFADGTCLKAIPLLQAFLFPQ</sequence>
<dbReference type="AlphaFoldDB" id="A0A836CJW0"/>
<evidence type="ECO:0000313" key="4">
    <source>
        <dbReference type="Proteomes" id="UP000664859"/>
    </source>
</evidence>
<organism evidence="3 4">
    <name type="scientific">Tribonema minus</name>
    <dbReference type="NCBI Taxonomy" id="303371"/>
    <lineage>
        <taxon>Eukaryota</taxon>
        <taxon>Sar</taxon>
        <taxon>Stramenopiles</taxon>
        <taxon>Ochrophyta</taxon>
        <taxon>PX clade</taxon>
        <taxon>Xanthophyceae</taxon>
        <taxon>Tribonematales</taxon>
        <taxon>Tribonemataceae</taxon>
        <taxon>Tribonema</taxon>
    </lineage>
</organism>
<dbReference type="Gene3D" id="1.10.472.80">
    <property type="entry name" value="Ypt/Rab-GAP domain of gyp1p, domain 3"/>
    <property type="match status" value="1"/>
</dbReference>
<evidence type="ECO:0000313" key="3">
    <source>
        <dbReference type="EMBL" id="KAG5187988.1"/>
    </source>
</evidence>
<feature type="region of interest" description="Disordered" evidence="1">
    <location>
        <begin position="154"/>
        <end position="198"/>
    </location>
</feature>
<dbReference type="PANTHER" id="PTHR16110:SF1">
    <property type="entry name" value="TBC1 DOMAIN FAMILY MEMBER 19"/>
    <property type="match status" value="1"/>
</dbReference>
<dbReference type="PANTHER" id="PTHR16110">
    <property type="entry name" value="TBC1 DOMAIN FAMILY MEMBER 19"/>
    <property type="match status" value="1"/>
</dbReference>
<dbReference type="EMBL" id="JAFCMP010000079">
    <property type="protein sequence ID" value="KAG5187988.1"/>
    <property type="molecule type" value="Genomic_DNA"/>
</dbReference>
<dbReference type="InterPro" id="IPR035969">
    <property type="entry name" value="Rab-GAP_TBC_sf"/>
</dbReference>
<protein>
    <recommendedName>
        <fullName evidence="2">Rab-GAP TBC domain-containing protein</fullName>
    </recommendedName>
</protein>
<dbReference type="InterPro" id="IPR000195">
    <property type="entry name" value="Rab-GAP-TBC_dom"/>
</dbReference>
<feature type="domain" description="Rab-GAP TBC" evidence="2">
    <location>
        <begin position="333"/>
        <end position="558"/>
    </location>
</feature>
<reference evidence="3" key="1">
    <citation type="submission" date="2021-02" db="EMBL/GenBank/DDBJ databases">
        <title>First Annotated Genome of the Yellow-green Alga Tribonema minus.</title>
        <authorList>
            <person name="Mahan K.M."/>
        </authorList>
    </citation>
    <scope>NUCLEOTIDE SEQUENCE</scope>
    <source>
        <strain evidence="3">UTEX B ZZ1240</strain>
    </source>
</reference>